<comment type="caution">
    <text evidence="2">The sequence shown here is derived from an EMBL/GenBank/DDBJ whole genome shotgun (WGS) entry which is preliminary data.</text>
</comment>
<evidence type="ECO:0000256" key="1">
    <source>
        <dbReference type="SAM" id="Phobius"/>
    </source>
</evidence>
<dbReference type="AlphaFoldDB" id="A0AAV4MUV6"/>
<keyword evidence="3" id="KW-1185">Reference proteome</keyword>
<dbReference type="Proteomes" id="UP001054945">
    <property type="component" value="Unassembled WGS sequence"/>
</dbReference>
<evidence type="ECO:0000313" key="3">
    <source>
        <dbReference type="Proteomes" id="UP001054945"/>
    </source>
</evidence>
<keyword evidence="1" id="KW-1133">Transmembrane helix</keyword>
<proteinExistence type="predicted"/>
<protein>
    <submittedName>
        <fullName evidence="2">Uncharacterized protein</fullName>
    </submittedName>
</protein>
<organism evidence="2 3">
    <name type="scientific">Caerostris extrusa</name>
    <name type="common">Bark spider</name>
    <name type="synonym">Caerostris bankana</name>
    <dbReference type="NCBI Taxonomy" id="172846"/>
    <lineage>
        <taxon>Eukaryota</taxon>
        <taxon>Metazoa</taxon>
        <taxon>Ecdysozoa</taxon>
        <taxon>Arthropoda</taxon>
        <taxon>Chelicerata</taxon>
        <taxon>Arachnida</taxon>
        <taxon>Araneae</taxon>
        <taxon>Araneomorphae</taxon>
        <taxon>Entelegynae</taxon>
        <taxon>Araneoidea</taxon>
        <taxon>Araneidae</taxon>
        <taxon>Caerostris</taxon>
    </lineage>
</organism>
<feature type="transmembrane region" description="Helical" evidence="1">
    <location>
        <begin position="56"/>
        <end position="76"/>
    </location>
</feature>
<sequence>MLCISKDLRPPLTQDKDSAQREVVNEIMYQSLVSSEQIPREKQSGDHLTSKSGWRFISVITSFNGMLPVGFLNFLIRLPSTLPLPLILQG</sequence>
<name>A0AAV4MUV6_CAEEX</name>
<gene>
    <name evidence="2" type="ORF">CEXT_505221</name>
</gene>
<dbReference type="EMBL" id="BPLR01020138">
    <property type="protein sequence ID" value="GIX75131.1"/>
    <property type="molecule type" value="Genomic_DNA"/>
</dbReference>
<keyword evidence="1" id="KW-0812">Transmembrane</keyword>
<keyword evidence="1" id="KW-0472">Membrane</keyword>
<evidence type="ECO:0000313" key="2">
    <source>
        <dbReference type="EMBL" id="GIX75131.1"/>
    </source>
</evidence>
<accession>A0AAV4MUV6</accession>
<reference evidence="2 3" key="1">
    <citation type="submission" date="2021-06" db="EMBL/GenBank/DDBJ databases">
        <title>Caerostris extrusa draft genome.</title>
        <authorList>
            <person name="Kono N."/>
            <person name="Arakawa K."/>
        </authorList>
    </citation>
    <scope>NUCLEOTIDE SEQUENCE [LARGE SCALE GENOMIC DNA]</scope>
</reference>